<dbReference type="Proteomes" id="UP000824201">
    <property type="component" value="Unassembled WGS sequence"/>
</dbReference>
<dbReference type="AlphaFoldDB" id="A0A9D1JD52"/>
<proteinExistence type="inferred from homology"/>
<evidence type="ECO:0000256" key="1">
    <source>
        <dbReference type="ARBA" id="ARBA00005964"/>
    </source>
</evidence>
<feature type="compositionally biased region" description="Low complexity" evidence="4">
    <location>
        <begin position="22"/>
        <end position="47"/>
    </location>
</feature>
<name>A0A9D1JD52_9FIRM</name>
<dbReference type="InterPro" id="IPR002018">
    <property type="entry name" value="CarbesteraseB"/>
</dbReference>
<reference evidence="6" key="2">
    <citation type="journal article" date="2021" name="PeerJ">
        <title>Extensive microbial diversity within the chicken gut microbiome revealed by metagenomics and culture.</title>
        <authorList>
            <person name="Gilroy R."/>
            <person name="Ravi A."/>
            <person name="Getino M."/>
            <person name="Pursley I."/>
            <person name="Horton D.L."/>
            <person name="Alikhan N.F."/>
            <person name="Baker D."/>
            <person name="Gharbi K."/>
            <person name="Hall N."/>
            <person name="Watson M."/>
            <person name="Adriaenssens E.M."/>
            <person name="Foster-Nyarko E."/>
            <person name="Jarju S."/>
            <person name="Secka A."/>
            <person name="Antonio M."/>
            <person name="Oren A."/>
            <person name="Chaudhuri R.R."/>
            <person name="La Ragione R."/>
            <person name="Hildebrand F."/>
            <person name="Pallen M.J."/>
        </authorList>
    </citation>
    <scope>NUCLEOTIDE SEQUENCE</scope>
    <source>
        <strain evidence="6">ChiW13-3771</strain>
    </source>
</reference>
<evidence type="ECO:0000313" key="6">
    <source>
        <dbReference type="EMBL" id="HIR88664.1"/>
    </source>
</evidence>
<feature type="region of interest" description="Disordered" evidence="4">
    <location>
        <begin position="21"/>
        <end position="54"/>
    </location>
</feature>
<dbReference type="InterPro" id="IPR019826">
    <property type="entry name" value="Carboxylesterase_B_AS"/>
</dbReference>
<feature type="domain" description="Carboxylesterase type B" evidence="5">
    <location>
        <begin position="397"/>
        <end position="521"/>
    </location>
</feature>
<dbReference type="EMBL" id="DVHN01000079">
    <property type="protein sequence ID" value="HIR88664.1"/>
    <property type="molecule type" value="Genomic_DNA"/>
</dbReference>
<dbReference type="EC" id="3.1.1.-" evidence="3"/>
<dbReference type="Gene3D" id="3.40.50.1820">
    <property type="entry name" value="alpha/beta hydrolase"/>
    <property type="match status" value="1"/>
</dbReference>
<comment type="similarity">
    <text evidence="1 3">Belongs to the type-B carboxylesterase/lipase family.</text>
</comment>
<dbReference type="GO" id="GO:0016787">
    <property type="term" value="F:hydrolase activity"/>
    <property type="evidence" value="ECO:0007669"/>
    <property type="project" value="UniProtKB-KW"/>
</dbReference>
<evidence type="ECO:0000256" key="2">
    <source>
        <dbReference type="ARBA" id="ARBA00022801"/>
    </source>
</evidence>
<dbReference type="PANTHER" id="PTHR11559">
    <property type="entry name" value="CARBOXYLESTERASE"/>
    <property type="match status" value="1"/>
</dbReference>
<dbReference type="Pfam" id="PF00135">
    <property type="entry name" value="COesterase"/>
    <property type="match status" value="2"/>
</dbReference>
<evidence type="ECO:0000259" key="5">
    <source>
        <dbReference type="Pfam" id="PF00135"/>
    </source>
</evidence>
<sequence>MRKRNVIAMVSIVTVMLMTGCSSSSTDPTSTTDTTTIASSEETSSQAEEGETQQDNTIVSTKYGNVKGVQEGEVLTWYGIPYGKAPTGELRWQAPQQPDAWTETLECTQASSPALQLSGTEVTGSEDCLRLNVYAKENSQNLPVLVFIHGGNNQTGNAGEIPGQDIVVNNNCVYVSIDYRLGLLGFNCLPALQTEEGSTGNYAMLDIAAALDWVKENISAFGGDPENITVSGFSAGGRDVMAMLISPIFEGKFQKAIAFSGGMTTADETLSANKIAEAIAPLAVEDGKFATEAEAFNWLLTSGQDVKDYLYSISSERLVALMGNAGIRMSVFPHLYEDGVVIPMEGFDTTSYNDVPLMMLTGSTEFSMFCLGDAYFESEEMQGYTAEEIAAAKAFASKYGSDMYRIFNAQCSAEKMAANYTSNIYLCEVDYGGETSQMKADLGDYGAFHGIFVPMLSTQNNYTATFEGAFEKAGYVAMAKQYNNYLANFLATGDPNGEGLAQWTNWTPESKNSMVFDGTETDAIVELKDVSTTYEQIIAQMEADTSISPELKEKVIKNVMNGRWFSDTLDQHFQSPNLWDVSIQ</sequence>
<dbReference type="SUPFAM" id="SSF53474">
    <property type="entry name" value="alpha/beta-Hydrolases"/>
    <property type="match status" value="1"/>
</dbReference>
<evidence type="ECO:0000256" key="3">
    <source>
        <dbReference type="RuleBase" id="RU361235"/>
    </source>
</evidence>
<dbReference type="InterPro" id="IPR029058">
    <property type="entry name" value="AB_hydrolase_fold"/>
</dbReference>
<protein>
    <recommendedName>
        <fullName evidence="3">Carboxylic ester hydrolase</fullName>
        <ecNumber evidence="3">3.1.1.-</ecNumber>
    </recommendedName>
</protein>
<feature type="chain" id="PRO_5039762386" description="Carboxylic ester hydrolase" evidence="3">
    <location>
        <begin position="27"/>
        <end position="584"/>
    </location>
</feature>
<reference evidence="6" key="1">
    <citation type="submission" date="2020-10" db="EMBL/GenBank/DDBJ databases">
        <authorList>
            <person name="Gilroy R."/>
        </authorList>
    </citation>
    <scope>NUCLEOTIDE SEQUENCE</scope>
    <source>
        <strain evidence="6">ChiW13-3771</strain>
    </source>
</reference>
<feature type="signal peptide" evidence="3">
    <location>
        <begin position="1"/>
        <end position="26"/>
    </location>
</feature>
<dbReference type="InterPro" id="IPR050309">
    <property type="entry name" value="Type-B_Carboxylest/Lipase"/>
</dbReference>
<dbReference type="PROSITE" id="PS00122">
    <property type="entry name" value="CARBOXYLESTERASE_B_1"/>
    <property type="match status" value="1"/>
</dbReference>
<accession>A0A9D1JD52</accession>
<feature type="domain" description="Carboxylesterase type B" evidence="5">
    <location>
        <begin position="56"/>
        <end position="371"/>
    </location>
</feature>
<dbReference type="PROSITE" id="PS51257">
    <property type="entry name" value="PROKAR_LIPOPROTEIN"/>
    <property type="match status" value="1"/>
</dbReference>
<organism evidence="6 7">
    <name type="scientific">Candidatus Fimimorpha faecalis</name>
    <dbReference type="NCBI Taxonomy" id="2840824"/>
    <lineage>
        <taxon>Bacteria</taxon>
        <taxon>Bacillati</taxon>
        <taxon>Bacillota</taxon>
        <taxon>Clostridia</taxon>
        <taxon>Eubacteriales</taxon>
        <taxon>Candidatus Fimimorpha</taxon>
    </lineage>
</organism>
<evidence type="ECO:0000313" key="7">
    <source>
        <dbReference type="Proteomes" id="UP000824201"/>
    </source>
</evidence>
<keyword evidence="3" id="KW-0732">Signal</keyword>
<keyword evidence="2 3" id="KW-0378">Hydrolase</keyword>
<comment type="caution">
    <text evidence="6">The sequence shown here is derived from an EMBL/GenBank/DDBJ whole genome shotgun (WGS) entry which is preliminary data.</text>
</comment>
<evidence type="ECO:0000256" key="4">
    <source>
        <dbReference type="SAM" id="MobiDB-lite"/>
    </source>
</evidence>
<gene>
    <name evidence="6" type="ORF">IAC96_06910</name>
</gene>